<keyword evidence="2" id="KW-1185">Reference proteome</keyword>
<dbReference type="RefSeq" id="WP_073154140.1">
    <property type="nucleotide sequence ID" value="NZ_FQVL01000003.1"/>
</dbReference>
<protein>
    <submittedName>
        <fullName evidence="1">Glutathione synthase/RimK-type ligase, ATP-grasp superfamily</fullName>
    </submittedName>
</protein>
<dbReference type="STRING" id="112248.SAMN05444392_10334"/>
<organism evidence="1 2">
    <name type="scientific">Seinonella peptonophila</name>
    <dbReference type="NCBI Taxonomy" id="112248"/>
    <lineage>
        <taxon>Bacteria</taxon>
        <taxon>Bacillati</taxon>
        <taxon>Bacillota</taxon>
        <taxon>Bacilli</taxon>
        <taxon>Bacillales</taxon>
        <taxon>Thermoactinomycetaceae</taxon>
        <taxon>Seinonella</taxon>
    </lineage>
</organism>
<reference evidence="1 2" key="1">
    <citation type="submission" date="2016-11" db="EMBL/GenBank/DDBJ databases">
        <authorList>
            <person name="Jaros S."/>
            <person name="Januszkiewicz K."/>
            <person name="Wedrychowicz H."/>
        </authorList>
    </citation>
    <scope>NUCLEOTIDE SEQUENCE [LARGE SCALE GENOMIC DNA]</scope>
    <source>
        <strain evidence="1 2">DSM 44666</strain>
    </source>
</reference>
<evidence type="ECO:0000313" key="2">
    <source>
        <dbReference type="Proteomes" id="UP000184476"/>
    </source>
</evidence>
<gene>
    <name evidence="1" type="ORF">SAMN05444392_10334</name>
</gene>
<dbReference type="AlphaFoldDB" id="A0A1M4W4X5"/>
<evidence type="ECO:0000313" key="1">
    <source>
        <dbReference type="EMBL" id="SHE76205.1"/>
    </source>
</evidence>
<dbReference type="Gene3D" id="3.30.470.20">
    <property type="entry name" value="ATP-grasp fold, B domain"/>
    <property type="match status" value="1"/>
</dbReference>
<dbReference type="EMBL" id="FQVL01000003">
    <property type="protein sequence ID" value="SHE76205.1"/>
    <property type="molecule type" value="Genomic_DNA"/>
</dbReference>
<dbReference type="Pfam" id="PF14398">
    <property type="entry name" value="ATPgrasp_YheCD"/>
    <property type="match status" value="1"/>
</dbReference>
<proteinExistence type="predicted"/>
<dbReference type="Proteomes" id="UP000184476">
    <property type="component" value="Unassembled WGS sequence"/>
</dbReference>
<dbReference type="GO" id="GO:0016874">
    <property type="term" value="F:ligase activity"/>
    <property type="evidence" value="ECO:0007669"/>
    <property type="project" value="UniProtKB-KW"/>
</dbReference>
<accession>A0A1M4W4X5</accession>
<dbReference type="InterPro" id="IPR026838">
    <property type="entry name" value="YheC/D"/>
</dbReference>
<keyword evidence="1" id="KW-0436">Ligase</keyword>
<name>A0A1M4W4X5_9BACL</name>
<dbReference type="SUPFAM" id="SSF56059">
    <property type="entry name" value="Glutathione synthetase ATP-binding domain-like"/>
    <property type="match status" value="1"/>
</dbReference>
<sequence>MGQARIQIQVMPENQFPIGSEIVISSHLAKRLGIGSQTINIQHGSANVSAMLSLSANPSSLVRICSSLATALKLTDAIQLNVQYHPQQLTLSFGPLVGIMINLENNQQHKPVFGEMARFFDECFKAAQQAGIRLFIFTPEQLSMERKTIRGWSKFRGRWIETNHPLPHVIYNRITSRRIEEDSSLQKQLDQLRKKHQVQIFNEQFLNKWEVHQLFSQDSYISEILPETKPYDWRTLLDMAKSHPILYLKPVNGSLGQGIIRLIHTPIQIRYQSETAQGNQTFYAHSWKKVIQRLNRRIGKQSYLIQQGLLLIKHLGRPIDFRILCQKNHQGKWSVTSAVGRIGKTEHFVSNLARGGMILAASNVLDNFIHSSKPTIQQLHEIALNIANRFDQLTSGHFAELGIDLGLDRKGKVWLIEINSKPSKTDDSVVQITSGIRPSVRKLTSYICFLTGIKQTRSFAQKRRKKGD</sequence>